<keyword evidence="2" id="KW-1185">Reference proteome</keyword>
<dbReference type="Gene3D" id="3.40.50.150">
    <property type="entry name" value="Vaccinia Virus protein VP39"/>
    <property type="match status" value="1"/>
</dbReference>
<reference evidence="1 2" key="1">
    <citation type="submission" date="2018-10" db="EMBL/GenBank/DDBJ databases">
        <title>Draft genome sequence of Zhongshania sp. DSW25-10.</title>
        <authorList>
            <person name="Oh J."/>
        </authorList>
    </citation>
    <scope>NUCLEOTIDE SEQUENCE [LARGE SCALE GENOMIC DNA]</scope>
    <source>
        <strain evidence="1 2">DSW25-10</strain>
    </source>
</reference>
<evidence type="ECO:0008006" key="3">
    <source>
        <dbReference type="Google" id="ProtNLM"/>
    </source>
</evidence>
<dbReference type="EMBL" id="RHGB01000018">
    <property type="protein sequence ID" value="RNL59916.1"/>
    <property type="molecule type" value="Genomic_DNA"/>
</dbReference>
<proteinExistence type="predicted"/>
<comment type="caution">
    <text evidence="1">The sequence shown here is derived from an EMBL/GenBank/DDBJ whole genome shotgun (WGS) entry which is preliminary data.</text>
</comment>
<dbReference type="SUPFAM" id="SSF53335">
    <property type="entry name" value="S-adenosyl-L-methionine-dependent methyltransferases"/>
    <property type="match status" value="1"/>
</dbReference>
<sequence length="220" mass="25475">MNMSVIKKISEFFSTAALHYRAYKILIRNKRSYLYTTAWMQSLAEGKPIDNSQNAIPWMNFNIVELLDQRLNKNLNLFEFGSGYSTYFYADRVRCVTSLEYDSHWYQLLKPQVAENVKLIFQQEDIDGDYCRVIVKQQQKFDVVVVDGRDRVNCIKQSFASLSEQGVILLDDSQRERYQEGIELAEAEGFRVLHMSGLKATGGRAHRTTILYRDGNCLGI</sequence>
<gene>
    <name evidence="1" type="ORF">D0911_15095</name>
</gene>
<evidence type="ECO:0000313" key="2">
    <source>
        <dbReference type="Proteomes" id="UP000274695"/>
    </source>
</evidence>
<evidence type="ECO:0000313" key="1">
    <source>
        <dbReference type="EMBL" id="RNL59916.1"/>
    </source>
</evidence>
<accession>A0ABX9W1X7</accession>
<dbReference type="Proteomes" id="UP000274695">
    <property type="component" value="Unassembled WGS sequence"/>
</dbReference>
<name>A0ABX9W1X7_9GAMM</name>
<protein>
    <recommendedName>
        <fullName evidence="3">FkbM family methyltransferase</fullName>
    </recommendedName>
</protein>
<dbReference type="InterPro" id="IPR029063">
    <property type="entry name" value="SAM-dependent_MTases_sf"/>
</dbReference>
<organism evidence="1 2">
    <name type="scientific">Zhongshania marina</name>
    <dbReference type="NCBI Taxonomy" id="2304603"/>
    <lineage>
        <taxon>Bacteria</taxon>
        <taxon>Pseudomonadati</taxon>
        <taxon>Pseudomonadota</taxon>
        <taxon>Gammaproteobacteria</taxon>
        <taxon>Cellvibrionales</taxon>
        <taxon>Spongiibacteraceae</taxon>
        <taxon>Zhongshania</taxon>
    </lineage>
</organism>